<evidence type="ECO:0000256" key="3">
    <source>
        <dbReference type="ARBA" id="ARBA00022448"/>
    </source>
</evidence>
<feature type="transmembrane region" description="Helical" evidence="8">
    <location>
        <begin position="6"/>
        <end position="24"/>
    </location>
</feature>
<evidence type="ECO:0000256" key="4">
    <source>
        <dbReference type="ARBA" id="ARBA00022544"/>
    </source>
</evidence>
<dbReference type="PANTHER" id="PTHR34975">
    <property type="entry name" value="SPORE GERMINATION PROTEIN A2"/>
    <property type="match status" value="1"/>
</dbReference>
<evidence type="ECO:0000256" key="1">
    <source>
        <dbReference type="ARBA" id="ARBA00004141"/>
    </source>
</evidence>
<dbReference type="Proteomes" id="UP000271031">
    <property type="component" value="Unassembled WGS sequence"/>
</dbReference>
<comment type="subcellular location">
    <subcellularLocation>
        <location evidence="1">Membrane</location>
        <topology evidence="1">Multi-pass membrane protein</topology>
    </subcellularLocation>
</comment>
<evidence type="ECO:0000256" key="5">
    <source>
        <dbReference type="ARBA" id="ARBA00022692"/>
    </source>
</evidence>
<dbReference type="OrthoDB" id="2381278at2"/>
<dbReference type="Pfam" id="PF03845">
    <property type="entry name" value="Spore_permease"/>
    <property type="match status" value="1"/>
</dbReference>
<evidence type="ECO:0000313" key="10">
    <source>
        <dbReference type="Proteomes" id="UP000271031"/>
    </source>
</evidence>
<feature type="transmembrane region" description="Helical" evidence="8">
    <location>
        <begin position="75"/>
        <end position="96"/>
    </location>
</feature>
<feature type="transmembrane region" description="Helical" evidence="8">
    <location>
        <begin position="139"/>
        <end position="162"/>
    </location>
</feature>
<evidence type="ECO:0000256" key="8">
    <source>
        <dbReference type="SAM" id="Phobius"/>
    </source>
</evidence>
<dbReference type="InterPro" id="IPR004761">
    <property type="entry name" value="Spore_GerAB"/>
</dbReference>
<comment type="caution">
    <text evidence="9">The sequence shown here is derived from an EMBL/GenBank/DDBJ whole genome shotgun (WGS) entry which is preliminary data.</text>
</comment>
<feature type="transmembrane region" description="Helical" evidence="8">
    <location>
        <begin position="214"/>
        <end position="235"/>
    </location>
</feature>
<evidence type="ECO:0000256" key="6">
    <source>
        <dbReference type="ARBA" id="ARBA00022989"/>
    </source>
</evidence>
<sequence length="278" mass="31922">MGLNKYSLLISFISVHLAVIFFAFPELMISVETNAYWIPVTFMFVLEWILVWVYLKGLSFFPGKDLAEVLIQTTGKSVAFIILIPFVFYLLTDVILMSRNISAMVTMIFLPITPLWALLSFIAISIFCAMGGLPTILRSGMVFLVLFSPVLLFSFFSTVNYIDLHNALPITDWRFKFLTDHRFYASMFAISPFLFLGVVQSYHLKLFPKKWHGVLTFIGLLLLFQLAVYIPLLIFSKEAAVTFHFPFVLALDTVDLEWFLFDRITIFYIISVAIFSTT</sequence>
<evidence type="ECO:0000256" key="7">
    <source>
        <dbReference type="ARBA" id="ARBA00023136"/>
    </source>
</evidence>
<dbReference type="PANTHER" id="PTHR34975:SF2">
    <property type="entry name" value="SPORE GERMINATION PROTEIN A2"/>
    <property type="match status" value="1"/>
</dbReference>
<organism evidence="9 10">
    <name type="scientific">Brevibacillus fluminis</name>
    <dbReference type="NCBI Taxonomy" id="511487"/>
    <lineage>
        <taxon>Bacteria</taxon>
        <taxon>Bacillati</taxon>
        <taxon>Bacillota</taxon>
        <taxon>Bacilli</taxon>
        <taxon>Bacillales</taxon>
        <taxon>Paenibacillaceae</taxon>
        <taxon>Brevibacillus</taxon>
    </lineage>
</organism>
<name>A0A3M8DYL8_9BACL</name>
<gene>
    <name evidence="9" type="ORF">EDM56_01060</name>
</gene>
<keyword evidence="4" id="KW-0309">Germination</keyword>
<feature type="transmembrane region" description="Helical" evidence="8">
    <location>
        <begin position="36"/>
        <end position="55"/>
    </location>
</feature>
<proteinExistence type="inferred from homology"/>
<protein>
    <submittedName>
        <fullName evidence="9">Uncharacterized protein</fullName>
    </submittedName>
</protein>
<reference evidence="9 10" key="1">
    <citation type="submission" date="2018-10" db="EMBL/GenBank/DDBJ databases">
        <title>Phylogenomics of Brevibacillus.</title>
        <authorList>
            <person name="Dunlap C."/>
        </authorList>
    </citation>
    <scope>NUCLEOTIDE SEQUENCE [LARGE SCALE GENOMIC DNA]</scope>
    <source>
        <strain evidence="9 10">JCM 15716</strain>
    </source>
</reference>
<feature type="transmembrane region" description="Helical" evidence="8">
    <location>
        <begin position="256"/>
        <end position="275"/>
    </location>
</feature>
<comment type="similarity">
    <text evidence="2">Belongs to the amino acid-polyamine-organocation (APC) superfamily. Spore germination protein (SGP) (TC 2.A.3.9) family.</text>
</comment>
<keyword evidence="5 8" id="KW-0812">Transmembrane</keyword>
<dbReference type="AlphaFoldDB" id="A0A3M8DYL8"/>
<keyword evidence="3" id="KW-0813">Transport</keyword>
<dbReference type="EMBL" id="RHHQ01000003">
    <property type="protein sequence ID" value="RNB92321.1"/>
    <property type="molecule type" value="Genomic_DNA"/>
</dbReference>
<keyword evidence="7 8" id="KW-0472">Membrane</keyword>
<dbReference type="GO" id="GO:0009847">
    <property type="term" value="P:spore germination"/>
    <property type="evidence" value="ECO:0007669"/>
    <property type="project" value="InterPro"/>
</dbReference>
<keyword evidence="6 8" id="KW-1133">Transmembrane helix</keyword>
<feature type="transmembrane region" description="Helical" evidence="8">
    <location>
        <begin position="108"/>
        <end position="133"/>
    </location>
</feature>
<dbReference type="GO" id="GO:0016020">
    <property type="term" value="C:membrane"/>
    <property type="evidence" value="ECO:0007669"/>
    <property type="project" value="UniProtKB-SubCell"/>
</dbReference>
<keyword evidence="10" id="KW-1185">Reference proteome</keyword>
<feature type="transmembrane region" description="Helical" evidence="8">
    <location>
        <begin position="183"/>
        <end position="202"/>
    </location>
</feature>
<evidence type="ECO:0000256" key="2">
    <source>
        <dbReference type="ARBA" id="ARBA00007998"/>
    </source>
</evidence>
<evidence type="ECO:0000313" key="9">
    <source>
        <dbReference type="EMBL" id="RNB92321.1"/>
    </source>
</evidence>
<accession>A0A3M8DYL8</accession>